<dbReference type="GO" id="GO:0008422">
    <property type="term" value="F:beta-glucosidase activity"/>
    <property type="evidence" value="ECO:0007669"/>
    <property type="project" value="UniProtKB-EC"/>
</dbReference>
<evidence type="ECO:0000256" key="3">
    <source>
        <dbReference type="ARBA" id="ARBA00012744"/>
    </source>
</evidence>
<protein>
    <recommendedName>
        <fullName evidence="3">beta-glucosidase</fullName>
        <ecNumber evidence="3">3.2.1.21</ecNumber>
    </recommendedName>
</protein>
<keyword evidence="6 7" id="KW-0326">Glycosidase</keyword>
<dbReference type="AlphaFoldDB" id="A0A5K1ULS1"/>
<dbReference type="InterPro" id="IPR017853">
    <property type="entry name" value="GH"/>
</dbReference>
<feature type="domain" description="Fibronectin type III-like" evidence="8">
    <location>
        <begin position="622"/>
        <end position="693"/>
    </location>
</feature>
<gene>
    <name evidence="9" type="ORF">CL6EHI_007880</name>
</gene>
<dbReference type="SUPFAM" id="SSF52279">
    <property type="entry name" value="Beta-D-glucan exohydrolase, C-terminal domain"/>
    <property type="match status" value="1"/>
</dbReference>
<dbReference type="Pfam" id="PF01915">
    <property type="entry name" value="Glyco_hydro_3_C"/>
    <property type="match status" value="1"/>
</dbReference>
<evidence type="ECO:0000256" key="2">
    <source>
        <dbReference type="ARBA" id="ARBA00005336"/>
    </source>
</evidence>
<dbReference type="InterPro" id="IPR050288">
    <property type="entry name" value="Cellulose_deg_GH3"/>
</dbReference>
<accession>A0A5K1ULS1</accession>
<evidence type="ECO:0000313" key="9">
    <source>
        <dbReference type="EMBL" id="GAT93817.1"/>
    </source>
</evidence>
<dbReference type="PANTHER" id="PTHR42715:SF10">
    <property type="entry name" value="BETA-GLUCOSIDASE"/>
    <property type="match status" value="1"/>
</dbReference>
<evidence type="ECO:0000256" key="7">
    <source>
        <dbReference type="RuleBase" id="RU361161"/>
    </source>
</evidence>
<dbReference type="Gene3D" id="2.60.40.10">
    <property type="entry name" value="Immunoglobulins"/>
    <property type="match status" value="1"/>
</dbReference>
<dbReference type="FunFam" id="3.40.50.1700:FF:000022">
    <property type="entry name" value="Thermostable beta-glucosidase B, putative"/>
    <property type="match status" value="1"/>
</dbReference>
<evidence type="ECO:0000256" key="6">
    <source>
        <dbReference type="ARBA" id="ARBA00023295"/>
    </source>
</evidence>
<reference evidence="9 10" key="1">
    <citation type="submission" date="2016-05" db="EMBL/GenBank/DDBJ databases">
        <title>First whole genome sequencing of Entamoeba histolytica HM1:IMSS-clone-6.</title>
        <authorList>
            <person name="Mukherjee Avik.K."/>
            <person name="Izumyama S."/>
            <person name="Nakada-Tsukui K."/>
            <person name="Nozaki T."/>
        </authorList>
    </citation>
    <scope>NUCLEOTIDE SEQUENCE [LARGE SCALE GENOMIC DNA]</scope>
    <source>
        <strain evidence="9 10">HM1:IMSS clone 6</strain>
    </source>
</reference>
<dbReference type="InterPro" id="IPR026891">
    <property type="entry name" value="Fn3-like"/>
</dbReference>
<dbReference type="VEuPathDB" id="AmoebaDB:EHI8A_091360"/>
<dbReference type="Gene3D" id="3.20.20.300">
    <property type="entry name" value="Glycoside hydrolase, family 3, N-terminal domain"/>
    <property type="match status" value="1"/>
</dbReference>
<dbReference type="VEuPathDB" id="AmoebaDB:EHI_007880"/>
<dbReference type="Gene3D" id="3.40.50.1700">
    <property type="entry name" value="Glycoside hydrolase family 3 C-terminal domain"/>
    <property type="match status" value="1"/>
</dbReference>
<evidence type="ECO:0000259" key="8">
    <source>
        <dbReference type="SMART" id="SM01217"/>
    </source>
</evidence>
<dbReference type="Pfam" id="PF00933">
    <property type="entry name" value="Glyco_hydro_3"/>
    <property type="match status" value="1"/>
</dbReference>
<dbReference type="FunFam" id="2.60.40.10:FF:002851">
    <property type="entry name" value="Glycosyl hydrolase family 3 domain containing protein"/>
    <property type="match status" value="1"/>
</dbReference>
<dbReference type="GO" id="GO:0005975">
    <property type="term" value="P:carbohydrate metabolic process"/>
    <property type="evidence" value="ECO:0007669"/>
    <property type="project" value="InterPro"/>
</dbReference>
<keyword evidence="4 7" id="KW-0378">Hydrolase</keyword>
<dbReference type="Proteomes" id="UP000078387">
    <property type="component" value="Unassembled WGS sequence"/>
</dbReference>
<comment type="similarity">
    <text evidence="2 7">Belongs to the glycosyl hydrolase 3 family.</text>
</comment>
<comment type="caution">
    <text evidence="9">The sequence shown here is derived from an EMBL/GenBank/DDBJ whole genome shotgun (WGS) entry which is preliminary data.</text>
</comment>
<evidence type="ECO:0000313" key="10">
    <source>
        <dbReference type="Proteomes" id="UP000078387"/>
    </source>
</evidence>
<dbReference type="InterPro" id="IPR002772">
    <property type="entry name" value="Glyco_hydro_3_C"/>
</dbReference>
<dbReference type="EC" id="3.2.1.21" evidence="3"/>
<sequence length="732" mass="82672">MSQLPQNNSQKLPHEYLTLEQKLRLMIGEYICLMNPFKFFPSLNEIKSCVWASGSMIYPITDISPPINLCDGPSGLRIGSKLFIKNSTSFPSATCIAATFNKEMALIEGEAIGSECVNKSIGVLLAPAINIQRHPLAGRNYECYSEDPVLAGEMGASYIIGVQKNGIAACVKHFVANNQETQREEINVEVSQRALREIYVETFRIALQGNPLTLMTSYNKVNGQYVGENEEMKMLLREDLHYNGIIMTDWYACKDTMKMVLGGNNLIEPGKPSNYTELFEEIKKGNDKLMKEIDESVDRIIEFTNSIKPIKQIINSTNVTLSVAKEGCVLLKNNQCLPLKQSSKICLIGSASYKPFAFGIGSGQSNPLRVISIKEGLLSQGMFIDQPIERIYSQHVYQQNKRSIDTYMGVFNLFKDYEELLFEKRWGIRCSQECDIAVFTIGRVCGEFYDRTPQSFYLQPNEINTIKCISEVFHSVNKKVIVVLNIGSVIEIESWKNLVDGIIVCWINGEQCGNAVASILSGQTNPSGRLPTTFPITLSQPNLQSFPGDDPIKPTKVIYEEDIYVGYRYYTTFNQKCSYPFGYGLSYTQFEYSNFNVSVDLEHQLIHFTVTVTNIGTFKGKEVIQIYVSIPEDRLEHPSIELKTFGKTKVLCPNENQQLSFTKTFRDFSSFDTNSACWIMEKGNYTAFVGKDCLTPILSKQFSITKTIIVEQSHLYAMPITHFNCFSRNLIQ</sequence>
<evidence type="ECO:0000256" key="5">
    <source>
        <dbReference type="ARBA" id="ARBA00023277"/>
    </source>
</evidence>
<evidence type="ECO:0000256" key="4">
    <source>
        <dbReference type="ARBA" id="ARBA00022801"/>
    </source>
</evidence>
<dbReference type="VEuPathDB" id="AmoebaDB:KM1_160200"/>
<comment type="catalytic activity">
    <reaction evidence="1">
        <text>Hydrolysis of terminal, non-reducing beta-D-glucosyl residues with release of beta-D-glucose.</text>
        <dbReference type="EC" id="3.2.1.21"/>
    </reaction>
</comment>
<dbReference type="PANTHER" id="PTHR42715">
    <property type="entry name" value="BETA-GLUCOSIDASE"/>
    <property type="match status" value="1"/>
</dbReference>
<dbReference type="Pfam" id="PF14310">
    <property type="entry name" value="Fn3-like"/>
    <property type="match status" value="1"/>
</dbReference>
<dbReference type="InterPro" id="IPR036962">
    <property type="entry name" value="Glyco_hydro_3_N_sf"/>
</dbReference>
<dbReference type="VEuPathDB" id="AmoebaDB:EHI5A_131890"/>
<dbReference type="EMBL" id="BDEQ01000001">
    <property type="protein sequence ID" value="GAT93817.1"/>
    <property type="molecule type" value="Genomic_DNA"/>
</dbReference>
<evidence type="ECO:0000256" key="1">
    <source>
        <dbReference type="ARBA" id="ARBA00000448"/>
    </source>
</evidence>
<dbReference type="InterPro" id="IPR019800">
    <property type="entry name" value="Glyco_hydro_3_AS"/>
</dbReference>
<organism evidence="9 10">
    <name type="scientific">Entamoeba histolytica</name>
    <dbReference type="NCBI Taxonomy" id="5759"/>
    <lineage>
        <taxon>Eukaryota</taxon>
        <taxon>Amoebozoa</taxon>
        <taxon>Evosea</taxon>
        <taxon>Archamoebae</taxon>
        <taxon>Mastigamoebida</taxon>
        <taxon>Entamoebidae</taxon>
        <taxon>Entamoeba</taxon>
    </lineage>
</organism>
<dbReference type="InterPro" id="IPR001764">
    <property type="entry name" value="Glyco_hydro_3_N"/>
</dbReference>
<keyword evidence="5" id="KW-0119">Carbohydrate metabolism</keyword>
<dbReference type="VEuPathDB" id="AmoebaDB:EHI7A_089420"/>
<dbReference type="PROSITE" id="PS00775">
    <property type="entry name" value="GLYCOSYL_HYDROL_F3"/>
    <property type="match status" value="1"/>
</dbReference>
<dbReference type="OMA" id="GNETGNC"/>
<dbReference type="InterPro" id="IPR036881">
    <property type="entry name" value="Glyco_hydro_3_C_sf"/>
</dbReference>
<dbReference type="InterPro" id="IPR013783">
    <property type="entry name" value="Ig-like_fold"/>
</dbReference>
<proteinExistence type="inferred from homology"/>
<dbReference type="PRINTS" id="PR00133">
    <property type="entry name" value="GLHYDRLASE3"/>
</dbReference>
<dbReference type="SMART" id="SM01217">
    <property type="entry name" value="Fn3_like"/>
    <property type="match status" value="1"/>
</dbReference>
<name>A0A5K1ULS1_ENTHI</name>
<dbReference type="SUPFAM" id="SSF51445">
    <property type="entry name" value="(Trans)glycosidases"/>
    <property type="match status" value="1"/>
</dbReference>